<proteinExistence type="evidence at transcript level"/>
<evidence type="ECO:0000256" key="15">
    <source>
        <dbReference type="ARBA" id="ARBA00023157"/>
    </source>
</evidence>
<evidence type="ECO:0000256" key="9">
    <source>
        <dbReference type="ARBA" id="ARBA00022741"/>
    </source>
</evidence>
<keyword evidence="14" id="KW-0829">Tyrosine-protein kinase</keyword>
<evidence type="ECO:0000256" key="18">
    <source>
        <dbReference type="ARBA" id="ARBA00023319"/>
    </source>
</evidence>
<evidence type="ECO:0000256" key="12">
    <source>
        <dbReference type="ARBA" id="ARBA00022989"/>
    </source>
</evidence>
<keyword evidence="17" id="KW-0325">Glycoprotein</keyword>
<dbReference type="PANTHER" id="PTHR19890:SF10">
    <property type="entry name" value="FIBROBLAST GROWTH FACTOR RECEPTOR-LIKE 1"/>
    <property type="match status" value="1"/>
</dbReference>
<dbReference type="GO" id="GO:0005524">
    <property type="term" value="F:ATP binding"/>
    <property type="evidence" value="ECO:0007669"/>
    <property type="project" value="UniProtKB-KW"/>
</dbReference>
<evidence type="ECO:0000256" key="20">
    <source>
        <dbReference type="SAM" id="Phobius"/>
    </source>
</evidence>
<feature type="chain" id="PRO_5026282080" description="receptor protein-tyrosine kinase" evidence="21">
    <location>
        <begin position="24"/>
        <end position="584"/>
    </location>
</feature>
<keyword evidence="13 20" id="KW-0472">Membrane</keyword>
<evidence type="ECO:0000256" key="2">
    <source>
        <dbReference type="ARBA" id="ARBA00006692"/>
    </source>
</evidence>
<keyword evidence="11" id="KW-0067">ATP-binding</keyword>
<feature type="compositionally biased region" description="Polar residues" evidence="19">
    <location>
        <begin position="557"/>
        <end position="568"/>
    </location>
</feature>
<evidence type="ECO:0000259" key="22">
    <source>
        <dbReference type="PROSITE" id="PS50835"/>
    </source>
</evidence>
<dbReference type="EMBL" id="LR785170">
    <property type="protein sequence ID" value="CAB3245941.1"/>
    <property type="molecule type" value="mRNA"/>
</dbReference>
<feature type="domain" description="Ig-like" evidence="22">
    <location>
        <begin position="133"/>
        <end position="223"/>
    </location>
</feature>
<feature type="compositionally biased region" description="Pro residues" evidence="19">
    <location>
        <begin position="515"/>
        <end position="524"/>
    </location>
</feature>
<dbReference type="InterPro" id="IPR007110">
    <property type="entry name" value="Ig-like_dom"/>
</dbReference>
<dbReference type="InterPro" id="IPR003598">
    <property type="entry name" value="Ig_sub2"/>
</dbReference>
<dbReference type="InterPro" id="IPR013098">
    <property type="entry name" value="Ig_I-set"/>
</dbReference>
<evidence type="ECO:0000256" key="5">
    <source>
        <dbReference type="ARBA" id="ARBA00022679"/>
    </source>
</evidence>
<protein>
    <recommendedName>
        <fullName evidence="3">receptor protein-tyrosine kinase</fullName>
        <ecNumber evidence="3">2.7.10.1</ecNumber>
    </recommendedName>
</protein>
<keyword evidence="5" id="KW-0808">Transferase</keyword>
<evidence type="ECO:0000256" key="11">
    <source>
        <dbReference type="ARBA" id="ARBA00022840"/>
    </source>
</evidence>
<feature type="transmembrane region" description="Helical" evidence="20">
    <location>
        <begin position="367"/>
        <end position="393"/>
    </location>
</feature>
<dbReference type="GO" id="GO:0016020">
    <property type="term" value="C:membrane"/>
    <property type="evidence" value="ECO:0007669"/>
    <property type="project" value="UniProtKB-SubCell"/>
</dbReference>
<dbReference type="Pfam" id="PF07679">
    <property type="entry name" value="I-set"/>
    <property type="match status" value="2"/>
</dbReference>
<evidence type="ECO:0000256" key="17">
    <source>
        <dbReference type="ARBA" id="ARBA00023180"/>
    </source>
</evidence>
<name>A0A6F9DC98_9ASCI</name>
<evidence type="ECO:0000313" key="23">
    <source>
        <dbReference type="EMBL" id="CAB3245941.1"/>
    </source>
</evidence>
<dbReference type="PANTHER" id="PTHR19890">
    <property type="entry name" value="FIBROBLAST GROWTH FACTOR RECEPTOR"/>
    <property type="match status" value="1"/>
</dbReference>
<evidence type="ECO:0000256" key="16">
    <source>
        <dbReference type="ARBA" id="ARBA00023170"/>
    </source>
</evidence>
<evidence type="ECO:0000256" key="14">
    <source>
        <dbReference type="ARBA" id="ARBA00023137"/>
    </source>
</evidence>
<feature type="compositionally biased region" description="Basic residues" evidence="19">
    <location>
        <begin position="537"/>
        <end position="556"/>
    </location>
</feature>
<evidence type="ECO:0000256" key="21">
    <source>
        <dbReference type="SAM" id="SignalP"/>
    </source>
</evidence>
<dbReference type="InterPro" id="IPR052615">
    <property type="entry name" value="FGFRL"/>
</dbReference>
<dbReference type="GO" id="GO:0004714">
    <property type="term" value="F:transmembrane receptor protein tyrosine kinase activity"/>
    <property type="evidence" value="ECO:0007669"/>
    <property type="project" value="UniProtKB-EC"/>
</dbReference>
<keyword evidence="9" id="KW-0547">Nucleotide-binding</keyword>
<feature type="region of interest" description="Disordered" evidence="19">
    <location>
        <begin position="503"/>
        <end position="568"/>
    </location>
</feature>
<dbReference type="SUPFAM" id="SSF48726">
    <property type="entry name" value="Immunoglobulin"/>
    <property type="match status" value="3"/>
</dbReference>
<feature type="signal peptide" evidence="21">
    <location>
        <begin position="1"/>
        <end position="23"/>
    </location>
</feature>
<dbReference type="EC" id="2.7.10.1" evidence="3"/>
<keyword evidence="15" id="KW-1015">Disulfide bond</keyword>
<keyword evidence="7 21" id="KW-0732">Signal</keyword>
<dbReference type="Gene3D" id="2.60.40.10">
    <property type="entry name" value="Immunoglobulins"/>
    <property type="match status" value="3"/>
</dbReference>
<evidence type="ECO:0000256" key="19">
    <source>
        <dbReference type="SAM" id="MobiDB-lite"/>
    </source>
</evidence>
<evidence type="ECO:0000256" key="1">
    <source>
        <dbReference type="ARBA" id="ARBA00004167"/>
    </source>
</evidence>
<reference evidence="23" key="1">
    <citation type="submission" date="2020-04" db="EMBL/GenBank/DDBJ databases">
        <authorList>
            <person name="Neveu A P."/>
        </authorList>
    </citation>
    <scope>NUCLEOTIDE SEQUENCE</scope>
    <source>
        <tissue evidence="23">Whole embryo</tissue>
    </source>
</reference>
<accession>A0A6F9DC98</accession>
<dbReference type="SMART" id="SM00408">
    <property type="entry name" value="IGc2"/>
    <property type="match status" value="3"/>
</dbReference>
<keyword evidence="18" id="KW-0393">Immunoglobulin domain</keyword>
<dbReference type="AlphaFoldDB" id="A0A6F9DC98"/>
<keyword evidence="12 20" id="KW-1133">Transmembrane helix</keyword>
<keyword evidence="8" id="KW-0677">Repeat</keyword>
<dbReference type="InterPro" id="IPR036179">
    <property type="entry name" value="Ig-like_dom_sf"/>
</dbReference>
<keyword evidence="4" id="KW-0597">Phosphoprotein</keyword>
<dbReference type="PROSITE" id="PS50835">
    <property type="entry name" value="IG_LIKE"/>
    <property type="match status" value="3"/>
</dbReference>
<comment type="subcellular location">
    <subcellularLocation>
        <location evidence="1">Membrane</location>
        <topology evidence="1">Single-pass membrane protein</topology>
    </subcellularLocation>
</comment>
<evidence type="ECO:0000256" key="7">
    <source>
        <dbReference type="ARBA" id="ARBA00022729"/>
    </source>
</evidence>
<comment type="similarity">
    <text evidence="2">Belongs to the protein kinase superfamily. CAMK Ser/Thr protein kinase family.</text>
</comment>
<dbReference type="FunFam" id="2.60.40.10:FF:000016">
    <property type="entry name" value="Fibroblast growth factor receptor"/>
    <property type="match status" value="1"/>
</dbReference>
<evidence type="ECO:0000256" key="6">
    <source>
        <dbReference type="ARBA" id="ARBA00022692"/>
    </source>
</evidence>
<evidence type="ECO:0000256" key="4">
    <source>
        <dbReference type="ARBA" id="ARBA00022553"/>
    </source>
</evidence>
<keyword evidence="16 23" id="KW-0675">Receptor</keyword>
<evidence type="ECO:0000256" key="13">
    <source>
        <dbReference type="ARBA" id="ARBA00023136"/>
    </source>
</evidence>
<feature type="domain" description="Ig-like" evidence="22">
    <location>
        <begin position="30"/>
        <end position="116"/>
    </location>
</feature>
<feature type="domain" description="Ig-like" evidence="22">
    <location>
        <begin position="232"/>
        <end position="345"/>
    </location>
</feature>
<keyword evidence="6 20" id="KW-0812">Transmembrane</keyword>
<dbReference type="FunFam" id="2.60.40.10:FF:000080">
    <property type="entry name" value="Myosin light chain kinase, smooth muscle"/>
    <property type="match status" value="1"/>
</dbReference>
<sequence>MHDSCRITFYMLLLIHTIRKNGALKTGDPPRIFVSDVTALTVIEGETVRLPCKVSGQPYPIISWLKNGERIREDSKIYSRDQLSLIIAYAQKSDAGTFICEAVNGFGKQHVEYQVTILGKHKHRRKRKLTKKPVFSQPVKMRQYNIVERYGNTVKFRCKAKGRPRPQIEWYKDGNLTAIGQDGNKTKSKWTLILSEVTPQHNGRYTCRVWNIAGEITFDYNLQVRGHIRDSPVLLKPHPVNTTVIAGERTSIQCLVRSPVRPTIKWIKRLDNQAANFPTSEWPNKPIIVEEKSYLILPTQEMMLLPDGTYLNKLVIKAATLRDAGMYICFGANTMGYNFRYAYLTVLPDTRSNLPENLYRKSPEKSLSLPIIIGIPAGIGLLIVCTITMYCFFKRDHFGSFVGFVQRGDIHGANITKNSKVSNGKTHTEQNILDVTPRKDKNSETFIHPLITNANIEVANDGQPTMLRVYPLTEAYAASRPLLSIHSTHGDVGTVIGKSTDALESESGFSSSPCNRPPPPPPPSQNSFTSSSATGNSRRHHHNCQRLNRCRHHHGQSRSFSRAQQDSYVTKTNCTGHVASERNT</sequence>
<keyword evidence="10" id="KW-0418">Kinase</keyword>
<organism evidence="23">
    <name type="scientific">Phallusia mammillata</name>
    <dbReference type="NCBI Taxonomy" id="59560"/>
    <lineage>
        <taxon>Eukaryota</taxon>
        <taxon>Metazoa</taxon>
        <taxon>Chordata</taxon>
        <taxon>Tunicata</taxon>
        <taxon>Ascidiacea</taxon>
        <taxon>Phlebobranchia</taxon>
        <taxon>Ascidiidae</taxon>
        <taxon>Phallusia</taxon>
    </lineage>
</organism>
<evidence type="ECO:0000256" key="10">
    <source>
        <dbReference type="ARBA" id="ARBA00022777"/>
    </source>
</evidence>
<dbReference type="SMART" id="SM00409">
    <property type="entry name" value="IG"/>
    <property type="match status" value="3"/>
</dbReference>
<dbReference type="FunFam" id="2.60.40.10:FF:000020">
    <property type="entry name" value="Fibroblast growth factor receptor"/>
    <property type="match status" value="1"/>
</dbReference>
<gene>
    <name evidence="23" type="primary">Fgfrl1</name>
</gene>
<evidence type="ECO:0000256" key="3">
    <source>
        <dbReference type="ARBA" id="ARBA00011902"/>
    </source>
</evidence>
<evidence type="ECO:0000256" key="8">
    <source>
        <dbReference type="ARBA" id="ARBA00022737"/>
    </source>
</evidence>
<dbReference type="InterPro" id="IPR013783">
    <property type="entry name" value="Ig-like_fold"/>
</dbReference>
<dbReference type="InterPro" id="IPR003599">
    <property type="entry name" value="Ig_sub"/>
</dbReference>